<evidence type="ECO:0000256" key="1">
    <source>
        <dbReference type="ARBA" id="ARBA00003456"/>
    </source>
</evidence>
<keyword evidence="9 10" id="KW-0066">ATP synthesis</keyword>
<comment type="subcellular location">
    <subcellularLocation>
        <location evidence="10">Cell membrane</location>
        <topology evidence="10">Peripheral membrane protein</topology>
    </subcellularLocation>
    <subcellularLocation>
        <location evidence="2">Membrane</location>
        <topology evidence="2">Peripheral membrane protein</topology>
    </subcellularLocation>
</comment>
<evidence type="ECO:0000256" key="10">
    <source>
        <dbReference type="HAMAP-Rule" id="MF_00815"/>
    </source>
</evidence>
<protein>
    <recommendedName>
        <fullName evidence="10">ATP synthase gamma chain</fullName>
    </recommendedName>
    <alternativeName>
        <fullName evidence="10">ATP synthase F1 sector gamma subunit</fullName>
    </alternativeName>
    <alternativeName>
        <fullName evidence="10">F-ATPase gamma subunit</fullName>
    </alternativeName>
</protein>
<dbReference type="SUPFAM" id="SSF52943">
    <property type="entry name" value="ATP synthase (F1-ATPase), gamma subunit"/>
    <property type="match status" value="1"/>
</dbReference>
<dbReference type="CDD" id="cd12151">
    <property type="entry name" value="F1-ATPase_gamma"/>
    <property type="match status" value="1"/>
</dbReference>
<evidence type="ECO:0000256" key="6">
    <source>
        <dbReference type="ARBA" id="ARBA00023065"/>
    </source>
</evidence>
<evidence type="ECO:0000313" key="11">
    <source>
        <dbReference type="EMBL" id="MST33640.1"/>
    </source>
</evidence>
<reference evidence="11 12" key="1">
    <citation type="submission" date="2019-11" db="EMBL/GenBank/DDBJ databases">
        <title>Acidiferrimicrobium australis gen. nov., sp. nov., an acidophilic and obligately heterotrophic, member of the Actinobacteria that catalyses dissimilatory oxido- reduction of iron isolated from metal-rich acidic water in Chile.</title>
        <authorList>
            <person name="Gonzalez D."/>
            <person name="Huber K."/>
            <person name="Hedrich S."/>
            <person name="Rojas-Villalobos C."/>
            <person name="Quatrini R."/>
            <person name="Dinamarca M.A."/>
            <person name="Schwarz A."/>
            <person name="Canales C."/>
            <person name="Nancucheo I."/>
        </authorList>
    </citation>
    <scope>NUCLEOTIDE SEQUENCE [LARGE SCALE GENOMIC DNA]</scope>
    <source>
        <strain evidence="11 12">USS-CCA1</strain>
    </source>
</reference>
<dbReference type="InterPro" id="IPR023632">
    <property type="entry name" value="ATP_synth_F1_gsu_CS"/>
</dbReference>
<keyword evidence="12" id="KW-1185">Reference proteome</keyword>
<keyword evidence="10" id="KW-1003">Cell membrane</keyword>
<proteinExistence type="inferred from homology"/>
<dbReference type="Proteomes" id="UP000437736">
    <property type="component" value="Unassembled WGS sequence"/>
</dbReference>
<dbReference type="Pfam" id="PF00231">
    <property type="entry name" value="ATP-synt"/>
    <property type="match status" value="1"/>
</dbReference>
<comment type="caution">
    <text evidence="11">The sequence shown here is derived from an EMBL/GenBank/DDBJ whole genome shotgun (WGS) entry which is preliminary data.</text>
</comment>
<sequence length="328" mass="35894">MAGGQERILRRRIRSIQSTKKITRAMELIAASRIVRAQQAIAAARPYVDKMAEVVGHLADTPDARNHPLFREPESLRRAAIVVIAGDRGLSGAYNSSVLRAAERRIRELEGAGADVMLVSVGRKVGNHFRYRHREPAAAFTGVADRPGPDDAKAITDVVMEAYATGELDQIDLVYTHFESIGRQVVTVRKLVPIERSAPTRSAVTGEVERDASTGRPVDHAQEHFVDYEYEPGPAELLEYLLPSWLQGEVLAALLSASASEYVARQRAMKAATDNADDLITTLTRVMNRARQDAITTEIMEIVGGAEALRGGADETVHTETYEDPDAA</sequence>
<evidence type="ECO:0000256" key="8">
    <source>
        <dbReference type="ARBA" id="ARBA00023196"/>
    </source>
</evidence>
<dbReference type="HAMAP" id="MF_00815">
    <property type="entry name" value="ATP_synth_gamma_bact"/>
    <property type="match status" value="1"/>
</dbReference>
<evidence type="ECO:0000256" key="4">
    <source>
        <dbReference type="ARBA" id="ARBA00022448"/>
    </source>
</evidence>
<keyword evidence="4 10" id="KW-0813">Transport</keyword>
<dbReference type="NCBIfam" id="NF004145">
    <property type="entry name" value="PRK05621.1-2"/>
    <property type="match status" value="1"/>
</dbReference>
<comment type="function">
    <text evidence="1 10">Produces ATP from ADP in the presence of a proton gradient across the membrane. The gamma chain is believed to be important in regulating ATPase activity and the flow of protons through the CF(0) complex.</text>
</comment>
<evidence type="ECO:0000256" key="7">
    <source>
        <dbReference type="ARBA" id="ARBA00023136"/>
    </source>
</evidence>
<dbReference type="InterPro" id="IPR000131">
    <property type="entry name" value="ATP_synth_F1_gsu"/>
</dbReference>
<dbReference type="PRINTS" id="PR00126">
    <property type="entry name" value="ATPASEGAMMA"/>
</dbReference>
<name>A0ABW9QUV6_9ACTN</name>
<keyword evidence="8 10" id="KW-0139">CF(1)</keyword>
<evidence type="ECO:0000313" key="12">
    <source>
        <dbReference type="Proteomes" id="UP000437736"/>
    </source>
</evidence>
<comment type="subunit">
    <text evidence="10">F-type ATPases have 2 components, CF(1) - the catalytic core - and CF(0) - the membrane proton channel. CF(1) has five subunits: alpha(3), beta(3), gamma(1), delta(1), epsilon(1). CF(0) has three main subunits: a, b and c.</text>
</comment>
<dbReference type="Gene3D" id="3.40.1380.10">
    <property type="match status" value="1"/>
</dbReference>
<keyword evidence="5 10" id="KW-0375">Hydrogen ion transport</keyword>
<dbReference type="PANTHER" id="PTHR11693">
    <property type="entry name" value="ATP SYNTHASE GAMMA CHAIN"/>
    <property type="match status" value="1"/>
</dbReference>
<dbReference type="EMBL" id="WJHE01000670">
    <property type="protein sequence ID" value="MST33640.1"/>
    <property type="molecule type" value="Genomic_DNA"/>
</dbReference>
<evidence type="ECO:0000256" key="5">
    <source>
        <dbReference type="ARBA" id="ARBA00022781"/>
    </source>
</evidence>
<dbReference type="NCBIfam" id="TIGR01146">
    <property type="entry name" value="ATPsyn_F1gamma"/>
    <property type="match status" value="1"/>
</dbReference>
<evidence type="ECO:0000256" key="3">
    <source>
        <dbReference type="ARBA" id="ARBA00007681"/>
    </source>
</evidence>
<keyword evidence="6 10" id="KW-0406">Ion transport</keyword>
<organism evidence="11 12">
    <name type="scientific">Acidiferrimicrobium australe</name>
    <dbReference type="NCBI Taxonomy" id="2664430"/>
    <lineage>
        <taxon>Bacteria</taxon>
        <taxon>Bacillati</taxon>
        <taxon>Actinomycetota</taxon>
        <taxon>Acidimicrobiia</taxon>
        <taxon>Acidimicrobiales</taxon>
        <taxon>Acidimicrobiaceae</taxon>
        <taxon>Acidiferrimicrobium</taxon>
    </lineage>
</organism>
<dbReference type="InterPro" id="IPR035968">
    <property type="entry name" value="ATP_synth_F1_ATPase_gsu"/>
</dbReference>
<keyword evidence="7 10" id="KW-0472">Membrane</keyword>
<gene>
    <name evidence="10" type="primary">atpG</name>
    <name evidence="11" type="ORF">GHK86_13045</name>
</gene>
<dbReference type="Gene3D" id="1.10.287.80">
    <property type="entry name" value="ATP synthase, gamma subunit, helix hairpin domain"/>
    <property type="match status" value="1"/>
</dbReference>
<evidence type="ECO:0000256" key="2">
    <source>
        <dbReference type="ARBA" id="ARBA00004170"/>
    </source>
</evidence>
<dbReference type="PROSITE" id="PS00153">
    <property type="entry name" value="ATPASE_GAMMA"/>
    <property type="match status" value="1"/>
</dbReference>
<evidence type="ECO:0000256" key="9">
    <source>
        <dbReference type="ARBA" id="ARBA00023310"/>
    </source>
</evidence>
<dbReference type="PANTHER" id="PTHR11693:SF22">
    <property type="entry name" value="ATP SYNTHASE SUBUNIT GAMMA, MITOCHONDRIAL"/>
    <property type="match status" value="1"/>
</dbReference>
<accession>A0ABW9QUV6</accession>
<comment type="similarity">
    <text evidence="3 10">Belongs to the ATPase gamma chain family.</text>
</comment>